<reference evidence="2" key="1">
    <citation type="journal article" date="2013" name="Nat. Commun.">
        <title>Whole-genome sequencing of Oryza brachyantha reveals mechanisms underlying Oryza genome evolution.</title>
        <authorList>
            <person name="Chen J."/>
            <person name="Huang Q."/>
            <person name="Gao D."/>
            <person name="Wang J."/>
            <person name="Lang Y."/>
            <person name="Liu T."/>
            <person name="Li B."/>
            <person name="Bai Z."/>
            <person name="Luis Goicoechea J."/>
            <person name="Liang C."/>
            <person name="Chen C."/>
            <person name="Zhang W."/>
            <person name="Sun S."/>
            <person name="Liao Y."/>
            <person name="Zhang X."/>
            <person name="Yang L."/>
            <person name="Song C."/>
            <person name="Wang M."/>
            <person name="Shi J."/>
            <person name="Liu G."/>
            <person name="Liu J."/>
            <person name="Zhou H."/>
            <person name="Zhou W."/>
            <person name="Yu Q."/>
            <person name="An N."/>
            <person name="Chen Y."/>
            <person name="Cai Q."/>
            <person name="Wang B."/>
            <person name="Liu B."/>
            <person name="Min J."/>
            <person name="Huang Y."/>
            <person name="Wu H."/>
            <person name="Li Z."/>
            <person name="Zhang Y."/>
            <person name="Yin Y."/>
            <person name="Song W."/>
            <person name="Jiang J."/>
            <person name="Jackson S.A."/>
            <person name="Wing R.A."/>
            <person name="Wang J."/>
            <person name="Chen M."/>
        </authorList>
    </citation>
    <scope>NUCLEOTIDE SEQUENCE [LARGE SCALE GENOMIC DNA]</scope>
    <source>
        <strain evidence="2">cv. IRGC 101232</strain>
    </source>
</reference>
<sequence>MGGEARPISSPTASPHRPQIQRPPYRARTPAMYGAVHSSVNPQQSHATSVSSAASIASFNPHTAISTSSYSLPGGGRFCYSGDGDDKIIFERISKTIANLDRIFYTFPDHETVGMPVVKRPAGRLPSHERRHACITSQDRGGEQRADKI</sequence>
<accession>J3MMX1</accession>
<feature type="region of interest" description="Disordered" evidence="1">
    <location>
        <begin position="122"/>
        <end position="149"/>
    </location>
</feature>
<reference evidence="2" key="2">
    <citation type="submission" date="2013-04" db="UniProtKB">
        <authorList>
            <consortium name="EnsemblPlants"/>
        </authorList>
    </citation>
    <scope>IDENTIFICATION</scope>
</reference>
<dbReference type="Gramene" id="OB07G27530.1">
    <property type="protein sequence ID" value="OB07G27530.1"/>
    <property type="gene ID" value="OB07G27530"/>
</dbReference>
<protein>
    <submittedName>
        <fullName evidence="2">Uncharacterized protein</fullName>
    </submittedName>
</protein>
<proteinExistence type="predicted"/>
<evidence type="ECO:0000313" key="3">
    <source>
        <dbReference type="Proteomes" id="UP000006038"/>
    </source>
</evidence>
<evidence type="ECO:0000313" key="2">
    <source>
        <dbReference type="EnsemblPlants" id="OB07G27530.1"/>
    </source>
</evidence>
<name>J3MMX1_ORYBR</name>
<dbReference type="AlphaFoldDB" id="J3MMX1"/>
<keyword evidence="3" id="KW-1185">Reference proteome</keyword>
<feature type="compositionally biased region" description="Basic and acidic residues" evidence="1">
    <location>
        <begin position="140"/>
        <end position="149"/>
    </location>
</feature>
<organism evidence="2">
    <name type="scientific">Oryza brachyantha</name>
    <name type="common">malo sina</name>
    <dbReference type="NCBI Taxonomy" id="4533"/>
    <lineage>
        <taxon>Eukaryota</taxon>
        <taxon>Viridiplantae</taxon>
        <taxon>Streptophyta</taxon>
        <taxon>Embryophyta</taxon>
        <taxon>Tracheophyta</taxon>
        <taxon>Spermatophyta</taxon>
        <taxon>Magnoliopsida</taxon>
        <taxon>Liliopsida</taxon>
        <taxon>Poales</taxon>
        <taxon>Poaceae</taxon>
        <taxon>BOP clade</taxon>
        <taxon>Oryzoideae</taxon>
        <taxon>Oryzeae</taxon>
        <taxon>Oryzinae</taxon>
        <taxon>Oryza</taxon>
    </lineage>
</organism>
<feature type="region of interest" description="Disordered" evidence="1">
    <location>
        <begin position="1"/>
        <end position="25"/>
    </location>
</feature>
<evidence type="ECO:0000256" key="1">
    <source>
        <dbReference type="SAM" id="MobiDB-lite"/>
    </source>
</evidence>
<dbReference type="EnsemblPlants" id="OB07G27530.1">
    <property type="protein sequence ID" value="OB07G27530.1"/>
    <property type="gene ID" value="OB07G27530"/>
</dbReference>
<dbReference type="HOGENOM" id="CLU_1752557_0_0_1"/>
<dbReference type="Proteomes" id="UP000006038">
    <property type="component" value="Chromosome 7"/>
</dbReference>